<evidence type="ECO:0000256" key="1">
    <source>
        <dbReference type="SAM" id="MobiDB-lite"/>
    </source>
</evidence>
<gene>
    <name evidence="2" type="ORF">SAMN06893096_102159</name>
</gene>
<evidence type="ECO:0000313" key="2">
    <source>
        <dbReference type="EMBL" id="SNS13220.1"/>
    </source>
</evidence>
<dbReference type="AlphaFoldDB" id="A0A239BZB5"/>
<protein>
    <submittedName>
        <fullName evidence="2">Uncharacterized protein</fullName>
    </submittedName>
</protein>
<dbReference type="Proteomes" id="UP000198373">
    <property type="component" value="Unassembled WGS sequence"/>
</dbReference>
<organism evidence="2 3">
    <name type="scientific">Geodermatophilus pulveris</name>
    <dbReference type="NCBI Taxonomy" id="1564159"/>
    <lineage>
        <taxon>Bacteria</taxon>
        <taxon>Bacillati</taxon>
        <taxon>Actinomycetota</taxon>
        <taxon>Actinomycetes</taxon>
        <taxon>Geodermatophilales</taxon>
        <taxon>Geodermatophilaceae</taxon>
        <taxon>Geodermatophilus</taxon>
    </lineage>
</organism>
<sequence length="185" mass="18953">MVDPLSLAALGGAALTGGITFLYGQVTELLKRRRDRAEQAAAAAPVVPAGPVEVLDGSLVARPVDLEVVAGNEARLLELRRELADYADGLVRPDPADERLLERVAALRGLLELAYGQHVTFRGEQRPATGSPLQAGTPAQVSSYVANVTANGPGAVAVGRDNTGNITTTSYAPPPSPAPGASPGG</sequence>
<proteinExistence type="predicted"/>
<feature type="region of interest" description="Disordered" evidence="1">
    <location>
        <begin position="152"/>
        <end position="185"/>
    </location>
</feature>
<dbReference type="EMBL" id="FZOO01000002">
    <property type="protein sequence ID" value="SNS13220.1"/>
    <property type="molecule type" value="Genomic_DNA"/>
</dbReference>
<evidence type="ECO:0000313" key="3">
    <source>
        <dbReference type="Proteomes" id="UP000198373"/>
    </source>
</evidence>
<reference evidence="3" key="1">
    <citation type="submission" date="2017-06" db="EMBL/GenBank/DDBJ databases">
        <authorList>
            <person name="Varghese N."/>
            <person name="Submissions S."/>
        </authorList>
    </citation>
    <scope>NUCLEOTIDE SEQUENCE [LARGE SCALE GENOMIC DNA]</scope>
    <source>
        <strain evidence="3">DSM 46839</strain>
    </source>
</reference>
<dbReference type="RefSeq" id="WP_179224176.1">
    <property type="nucleotide sequence ID" value="NZ_FZOO01000002.1"/>
</dbReference>
<feature type="compositionally biased region" description="Pro residues" evidence="1">
    <location>
        <begin position="172"/>
        <end position="185"/>
    </location>
</feature>
<keyword evidence="3" id="KW-1185">Reference proteome</keyword>
<name>A0A239BZB5_9ACTN</name>
<accession>A0A239BZB5</accession>